<evidence type="ECO:0000313" key="4">
    <source>
        <dbReference type="Proteomes" id="UP000178485"/>
    </source>
</evidence>
<name>A0A1G4G4J5_9BACT</name>
<dbReference type="RefSeq" id="WP_071136140.1">
    <property type="nucleotide sequence ID" value="NZ_LT608328.1"/>
</dbReference>
<feature type="transmembrane region" description="Helical" evidence="1">
    <location>
        <begin position="70"/>
        <end position="89"/>
    </location>
</feature>
<organism evidence="3 4">
    <name type="scientific">Petrimonas mucosa</name>
    <dbReference type="NCBI Taxonomy" id="1642646"/>
    <lineage>
        <taxon>Bacteria</taxon>
        <taxon>Pseudomonadati</taxon>
        <taxon>Bacteroidota</taxon>
        <taxon>Bacteroidia</taxon>
        <taxon>Bacteroidales</taxon>
        <taxon>Dysgonomonadaceae</taxon>
        <taxon>Petrimonas</taxon>
    </lineage>
</organism>
<accession>A0A1G4G4J5</accession>
<protein>
    <submittedName>
        <fullName evidence="3">Transposase</fullName>
    </submittedName>
</protein>
<evidence type="ECO:0000256" key="1">
    <source>
        <dbReference type="SAM" id="Phobius"/>
    </source>
</evidence>
<dbReference type="InterPro" id="IPR025399">
    <property type="entry name" value="DUF4372"/>
</dbReference>
<dbReference type="Proteomes" id="UP000178485">
    <property type="component" value="Chromosome i"/>
</dbReference>
<keyword evidence="1" id="KW-1133">Transmembrane helix</keyword>
<dbReference type="AlphaFoldDB" id="A0A1G4G4J5"/>
<keyword evidence="1" id="KW-0812">Transmembrane</keyword>
<dbReference type="KEGG" id="pmuc:ING2E5A_0635"/>
<proteinExistence type="predicted"/>
<gene>
    <name evidence="3" type="ORF">ING2E5A_0635</name>
</gene>
<dbReference type="EMBL" id="LT608328">
    <property type="protein sequence ID" value="SCM55917.1"/>
    <property type="molecule type" value="Genomic_DNA"/>
</dbReference>
<keyword evidence="1" id="KW-0472">Membrane</keyword>
<evidence type="ECO:0000313" key="3">
    <source>
        <dbReference type="EMBL" id="SCM55917.1"/>
    </source>
</evidence>
<sequence length="91" mass="10760">MNKGKFVYAQIVEFLPQRVFDTIVLKYDGNRYVKHFTCWNQLLVMVFGQLTNRDSLRDLIVAIESERKRLFPVIETVSSFFISLAHFFLPL</sequence>
<keyword evidence="4" id="KW-1185">Reference proteome</keyword>
<evidence type="ECO:0000259" key="2">
    <source>
        <dbReference type="Pfam" id="PF14294"/>
    </source>
</evidence>
<reference evidence="3 4" key="1">
    <citation type="submission" date="2016-08" db="EMBL/GenBank/DDBJ databases">
        <authorList>
            <person name="Seilhamer J.J."/>
        </authorList>
    </citation>
    <scope>NUCLEOTIDE SEQUENCE [LARGE SCALE GENOMIC DNA]</scope>
    <source>
        <strain evidence="3">ING2-E5A</strain>
    </source>
</reference>
<dbReference type="Pfam" id="PF14294">
    <property type="entry name" value="DUF4372"/>
    <property type="match status" value="1"/>
</dbReference>
<feature type="domain" description="DUF4372" evidence="2">
    <location>
        <begin position="4"/>
        <end position="71"/>
    </location>
</feature>
<dbReference type="STRING" id="1642646.ING2E5A_0635"/>